<dbReference type="AlphaFoldDB" id="A0A938WN13"/>
<gene>
    <name evidence="1" type="ORF">H6B30_09545</name>
</gene>
<evidence type="ECO:0000313" key="2">
    <source>
        <dbReference type="Proteomes" id="UP000764045"/>
    </source>
</evidence>
<sequence>MKIDDYTIHMLTNMQLKSGVRYADFQQGRHRMTKRPVLLCNMARFAGQNVPIGKPERPVLQRAEYETIKQGCYCCRL</sequence>
<organism evidence="1 2">
    <name type="scientific">Marseilla massiliensis</name>
    <dbReference type="NCBI Taxonomy" id="1841864"/>
    <lineage>
        <taxon>Bacteria</taxon>
        <taxon>Pseudomonadati</taxon>
        <taxon>Bacteroidota</taxon>
        <taxon>Bacteroidia</taxon>
        <taxon>Bacteroidales</taxon>
        <taxon>Prevotellaceae</taxon>
        <taxon>Marseilla</taxon>
    </lineage>
</organism>
<accession>A0A938WN13</accession>
<evidence type="ECO:0000313" key="1">
    <source>
        <dbReference type="EMBL" id="MBM6661987.1"/>
    </source>
</evidence>
<dbReference type="EMBL" id="JACJJL010000014">
    <property type="protein sequence ID" value="MBM6661987.1"/>
    <property type="molecule type" value="Genomic_DNA"/>
</dbReference>
<name>A0A938WN13_9BACT</name>
<reference evidence="1 2" key="1">
    <citation type="journal article" date="2021" name="Sci. Rep.">
        <title>The distribution of antibiotic resistance genes in chicken gut microbiota commensals.</title>
        <authorList>
            <person name="Juricova H."/>
            <person name="Matiasovicova J."/>
            <person name="Kubasova T."/>
            <person name="Cejkova D."/>
            <person name="Rychlik I."/>
        </authorList>
    </citation>
    <scope>NUCLEOTIDE SEQUENCE [LARGE SCALE GENOMIC DNA]</scope>
    <source>
        <strain evidence="1 2">An819</strain>
    </source>
</reference>
<keyword evidence="2" id="KW-1185">Reference proteome</keyword>
<dbReference type="RefSeq" id="WP_205109974.1">
    <property type="nucleotide sequence ID" value="NZ_JACJJL010000014.1"/>
</dbReference>
<comment type="caution">
    <text evidence="1">The sequence shown here is derived from an EMBL/GenBank/DDBJ whole genome shotgun (WGS) entry which is preliminary data.</text>
</comment>
<protein>
    <submittedName>
        <fullName evidence="1">Uncharacterized protein</fullName>
    </submittedName>
</protein>
<dbReference type="Proteomes" id="UP000764045">
    <property type="component" value="Unassembled WGS sequence"/>
</dbReference>
<proteinExistence type="predicted"/>